<proteinExistence type="predicted"/>
<sequence>MHTALISVAYTVSNNSLSSSFLSFFHCADCLESEHATFHMLCESLCFPRFTKFKFVREWGLGVQGRMGDLKRNSVFSFDLGELDIEKAENGRRGRRRRRGGMYLGAGLVFLRGQCELAFYRPPQ</sequence>
<protein>
    <submittedName>
        <fullName evidence="1">Uncharacterized protein</fullName>
    </submittedName>
</protein>
<keyword evidence="2" id="KW-1185">Reference proteome</keyword>
<name>A0A2J6Q863_9HELO</name>
<accession>A0A2J6Q863</accession>
<dbReference type="Proteomes" id="UP000235672">
    <property type="component" value="Unassembled WGS sequence"/>
</dbReference>
<evidence type="ECO:0000313" key="2">
    <source>
        <dbReference type="Proteomes" id="UP000235672"/>
    </source>
</evidence>
<dbReference type="EMBL" id="KZ613477">
    <property type="protein sequence ID" value="PMD22448.1"/>
    <property type="molecule type" value="Genomic_DNA"/>
</dbReference>
<evidence type="ECO:0000313" key="1">
    <source>
        <dbReference type="EMBL" id="PMD22448.1"/>
    </source>
</evidence>
<reference evidence="1 2" key="1">
    <citation type="submission" date="2016-05" db="EMBL/GenBank/DDBJ databases">
        <title>A degradative enzymes factory behind the ericoid mycorrhizal symbiosis.</title>
        <authorList>
            <consortium name="DOE Joint Genome Institute"/>
            <person name="Martino E."/>
            <person name="Morin E."/>
            <person name="Grelet G."/>
            <person name="Kuo A."/>
            <person name="Kohler A."/>
            <person name="Daghino S."/>
            <person name="Barry K."/>
            <person name="Choi C."/>
            <person name="Cichocki N."/>
            <person name="Clum A."/>
            <person name="Copeland A."/>
            <person name="Hainaut M."/>
            <person name="Haridas S."/>
            <person name="Labutti K."/>
            <person name="Lindquist E."/>
            <person name="Lipzen A."/>
            <person name="Khouja H.-R."/>
            <person name="Murat C."/>
            <person name="Ohm R."/>
            <person name="Olson A."/>
            <person name="Spatafora J."/>
            <person name="Veneault-Fourrey C."/>
            <person name="Henrissat B."/>
            <person name="Grigoriev I."/>
            <person name="Martin F."/>
            <person name="Perotto S."/>
        </authorList>
    </citation>
    <scope>NUCLEOTIDE SEQUENCE [LARGE SCALE GENOMIC DNA]</scope>
    <source>
        <strain evidence="1 2">UAMH 7357</strain>
    </source>
</reference>
<dbReference type="AlphaFoldDB" id="A0A2J6Q863"/>
<gene>
    <name evidence="1" type="ORF">NA56DRAFT_87912</name>
</gene>
<organism evidence="1 2">
    <name type="scientific">Hyaloscypha hepaticicola</name>
    <dbReference type="NCBI Taxonomy" id="2082293"/>
    <lineage>
        <taxon>Eukaryota</taxon>
        <taxon>Fungi</taxon>
        <taxon>Dikarya</taxon>
        <taxon>Ascomycota</taxon>
        <taxon>Pezizomycotina</taxon>
        <taxon>Leotiomycetes</taxon>
        <taxon>Helotiales</taxon>
        <taxon>Hyaloscyphaceae</taxon>
        <taxon>Hyaloscypha</taxon>
    </lineage>
</organism>